<dbReference type="EMBL" id="CP101717">
    <property type="protein sequence ID" value="WLD59413.1"/>
    <property type="molecule type" value="Genomic_DNA"/>
</dbReference>
<keyword evidence="1" id="KW-0732">Signal</keyword>
<evidence type="ECO:0000313" key="2">
    <source>
        <dbReference type="EMBL" id="WLD59413.1"/>
    </source>
</evidence>
<dbReference type="SUPFAM" id="SSF48452">
    <property type="entry name" value="TPR-like"/>
    <property type="match status" value="1"/>
</dbReference>
<gene>
    <name evidence="2" type="ORF">NFC81_06445</name>
</gene>
<sequence>MPNSIITVTKQHTGRSILTAFLLCAVAAPAIADHPSSTPTALPPLSFEIAQMVVRSFDHDSPASVQSLVDLVNQQRWPEAYAEGERLRSEFEGEPLFDLYYGRAAFAVGEIDKGLFAFERVNLVEPRNAEARLWRTRGYLRKGNTALARRQLTLLENYSLTAAQSQRRQRLFTELLALEAAQRTTSRFVVFAEAQYHTNINVGTHYNSIDLPDGSVFEPSEEFQAAPAPALALQAAYQRQEQRTQRLSRSTQVGITSRLSTFDDANNVGGVLAASWQRRNGLRYGAQILPYLNTESFGLNAVLSGGRADLLGPIAADAALVLGFGESNSYRVQGSLSSEVKTGGITTFAAASSHFALSDDFSPSSAGVGMTLAPRMMLGRTIQIQGLAGAQVQFDLQENEVFGTTQQAVLLNSQISVARALGRQGTISSRLRAFSNLSNQDLNDYQGLEIAVGYQHQW</sequence>
<proteinExistence type="predicted"/>
<name>A0AB38YJY4_9GAMM</name>
<dbReference type="RefSeq" id="WP_304996705.1">
    <property type="nucleotide sequence ID" value="NZ_CP101717.1"/>
</dbReference>
<reference evidence="2" key="1">
    <citation type="submission" date="2022-07" db="EMBL/GenBank/DDBJ databases">
        <title>Complete genome sequence of Salinispirillum sp. LH10-3-1 capable of multiple carbohydrate inversion isolated from a soda lake.</title>
        <authorList>
            <person name="Liu J."/>
            <person name="Zhai Y."/>
            <person name="Zhang H."/>
            <person name="Yang H."/>
            <person name="Qu J."/>
            <person name="Li J."/>
        </authorList>
    </citation>
    <scope>NUCLEOTIDE SEQUENCE</scope>
    <source>
        <strain evidence="2">LH 10-3-1</strain>
    </source>
</reference>
<feature type="chain" id="PRO_5044208107" description="DUF560 domain-containing protein" evidence="1">
    <location>
        <begin position="33"/>
        <end position="458"/>
    </location>
</feature>
<evidence type="ECO:0000256" key="1">
    <source>
        <dbReference type="SAM" id="SignalP"/>
    </source>
</evidence>
<protein>
    <recommendedName>
        <fullName evidence="3">DUF560 domain-containing protein</fullName>
    </recommendedName>
</protein>
<dbReference type="InterPro" id="IPR011990">
    <property type="entry name" value="TPR-like_helical_dom_sf"/>
</dbReference>
<evidence type="ECO:0008006" key="3">
    <source>
        <dbReference type="Google" id="ProtNLM"/>
    </source>
</evidence>
<organism evidence="2">
    <name type="scientific">Salinispirillum sp. LH 10-3-1</name>
    <dbReference type="NCBI Taxonomy" id="2952525"/>
    <lineage>
        <taxon>Bacteria</taxon>
        <taxon>Pseudomonadati</taxon>
        <taxon>Pseudomonadota</taxon>
        <taxon>Gammaproteobacteria</taxon>
        <taxon>Oceanospirillales</taxon>
        <taxon>Saccharospirillaceae</taxon>
        <taxon>Salinispirillum</taxon>
    </lineage>
</organism>
<feature type="signal peptide" evidence="1">
    <location>
        <begin position="1"/>
        <end position="32"/>
    </location>
</feature>
<accession>A0AB38YJY4</accession>
<dbReference type="AlphaFoldDB" id="A0AB38YJY4"/>